<protein>
    <submittedName>
        <fullName evidence="2">Glycosyltransferase family 1 protein</fullName>
    </submittedName>
</protein>
<dbReference type="EMBL" id="CP062941">
    <property type="protein sequence ID" value="QOL47728.1"/>
    <property type="molecule type" value="Genomic_DNA"/>
</dbReference>
<evidence type="ECO:0000313" key="2">
    <source>
        <dbReference type="EMBL" id="QOL47728.1"/>
    </source>
</evidence>
<dbReference type="CDD" id="cd03784">
    <property type="entry name" value="GT1_Gtf-like"/>
    <property type="match status" value="1"/>
</dbReference>
<evidence type="ECO:0000259" key="1">
    <source>
        <dbReference type="Pfam" id="PF06722"/>
    </source>
</evidence>
<dbReference type="SUPFAM" id="SSF53756">
    <property type="entry name" value="UDP-Glycosyltransferase/glycogen phosphorylase"/>
    <property type="match status" value="1"/>
</dbReference>
<feature type="domain" description="Erythromycin biosynthesis protein CIII-like C-terminal" evidence="1">
    <location>
        <begin position="314"/>
        <end position="420"/>
    </location>
</feature>
<dbReference type="PANTHER" id="PTHR48050:SF13">
    <property type="entry name" value="STEROL 3-BETA-GLUCOSYLTRANSFERASE UGT80A2"/>
    <property type="match status" value="1"/>
</dbReference>
<organism evidence="2 3">
    <name type="scientific">Massilia litorea</name>
    <dbReference type="NCBI Taxonomy" id="2769491"/>
    <lineage>
        <taxon>Bacteria</taxon>
        <taxon>Pseudomonadati</taxon>
        <taxon>Pseudomonadota</taxon>
        <taxon>Betaproteobacteria</taxon>
        <taxon>Burkholderiales</taxon>
        <taxon>Oxalobacteraceae</taxon>
        <taxon>Telluria group</taxon>
        <taxon>Massilia</taxon>
    </lineage>
</organism>
<keyword evidence="3" id="KW-1185">Reference proteome</keyword>
<dbReference type="Gene3D" id="3.40.50.2000">
    <property type="entry name" value="Glycogen Phosphorylase B"/>
    <property type="match status" value="2"/>
</dbReference>
<proteinExistence type="predicted"/>
<keyword evidence="2" id="KW-0808">Transferase</keyword>
<dbReference type="RefSeq" id="WP_193684788.1">
    <property type="nucleotide sequence ID" value="NZ_CP062941.1"/>
</dbReference>
<dbReference type="PANTHER" id="PTHR48050">
    <property type="entry name" value="STEROL 3-BETA-GLUCOSYLTRANSFERASE"/>
    <property type="match status" value="1"/>
</dbReference>
<gene>
    <name evidence="2" type="ORF">LPB04_11845</name>
</gene>
<reference evidence="2 3" key="1">
    <citation type="submission" date="2020-10" db="EMBL/GenBank/DDBJ databases">
        <title>Genome sequencing of Massilia sp. LPB0304.</title>
        <authorList>
            <person name="Kim J."/>
        </authorList>
    </citation>
    <scope>NUCLEOTIDE SEQUENCE [LARGE SCALE GENOMIC DNA]</scope>
    <source>
        <strain evidence="2 3">LPB0304</strain>
    </source>
</reference>
<dbReference type="GO" id="GO:0016758">
    <property type="term" value="F:hexosyltransferase activity"/>
    <property type="evidence" value="ECO:0007669"/>
    <property type="project" value="UniProtKB-ARBA"/>
</dbReference>
<dbReference type="GO" id="GO:0017000">
    <property type="term" value="P:antibiotic biosynthetic process"/>
    <property type="evidence" value="ECO:0007669"/>
    <property type="project" value="UniProtKB-ARBA"/>
</dbReference>
<dbReference type="Proteomes" id="UP000593875">
    <property type="component" value="Chromosome"/>
</dbReference>
<dbReference type="InterPro" id="IPR050426">
    <property type="entry name" value="Glycosyltransferase_28"/>
</dbReference>
<dbReference type="Pfam" id="PF06722">
    <property type="entry name" value="EryCIII-like_C"/>
    <property type="match status" value="1"/>
</dbReference>
<sequence>MSGMKIGIQTWGSHGDIRPLLALAEGLRAAGNEVHLVITSVDSGAYHGLESTPGLRISVVASPVLVPEQEEQIGRIAYGIRNPLKQMATILRMCFAPVEDLMFEAAQRLCAESDLVIGHYFMHPLQVAAEKAGRPYVSVLLSHAAIPSDFNHPLGKAALGKTAHRLLWRLMRRLLNGVLLHYPNRLRAQVGLPPARDIVTEVWLSQHLTLAAVSPRLCRRQPDWPASLQVCGFLDMPGLAIDGAIPAALTAFLDAGDAPVYMSFGSWMPKDIAGQTRALQLLTQAARRAGCRAIIQSHAAGACGFASTRDILYIATAPHQAIFPRCRAVVHHGGAGTTQAVTLAGKPSVIVANISEQEHWGGELRHLGIAAKLAKRRSVSAAGLAKRIRQVLDAPEMTAKAEAIGAAMREENGVAEAVEQIMRRFHGRAAAAGESLQPEAL</sequence>
<name>A0A7L9TYE0_9BURK</name>
<dbReference type="InterPro" id="IPR010610">
    <property type="entry name" value="EryCIII-like_C"/>
</dbReference>
<evidence type="ECO:0000313" key="3">
    <source>
        <dbReference type="Proteomes" id="UP000593875"/>
    </source>
</evidence>
<dbReference type="GO" id="GO:0008194">
    <property type="term" value="F:UDP-glycosyltransferase activity"/>
    <property type="evidence" value="ECO:0007669"/>
    <property type="project" value="InterPro"/>
</dbReference>
<dbReference type="KEGG" id="mlir:LPB04_11845"/>
<dbReference type="InterPro" id="IPR002213">
    <property type="entry name" value="UDP_glucos_trans"/>
</dbReference>
<dbReference type="AlphaFoldDB" id="A0A7L9TYE0"/>
<dbReference type="FunFam" id="3.40.50.2000:FF:000009">
    <property type="entry name" value="Sterol 3-beta-glucosyltransferase UGT80A2"/>
    <property type="match status" value="1"/>
</dbReference>
<accession>A0A7L9TYE0</accession>